<dbReference type="Pfam" id="PF00196">
    <property type="entry name" value="GerE"/>
    <property type="match status" value="1"/>
</dbReference>
<dbReference type="InterPro" id="IPR000792">
    <property type="entry name" value="Tscrpt_reg_LuxR_C"/>
</dbReference>
<accession>A0A6N6RFB7</accession>
<dbReference type="OrthoDB" id="1203227at2"/>
<evidence type="ECO:0000259" key="1">
    <source>
        <dbReference type="PROSITE" id="PS00622"/>
    </source>
</evidence>
<dbReference type="SMART" id="SM00421">
    <property type="entry name" value="HTH_LUXR"/>
    <property type="match status" value="1"/>
</dbReference>
<proteinExistence type="predicted"/>
<reference evidence="2 3" key="1">
    <citation type="submission" date="2019-09" db="EMBL/GenBank/DDBJ databases">
        <title>Genomes of family Cryomorphaceae.</title>
        <authorList>
            <person name="Bowman J.P."/>
        </authorList>
    </citation>
    <scope>NUCLEOTIDE SEQUENCE [LARGE SCALE GENOMIC DNA]</scope>
    <source>
        <strain evidence="2 3">LMG 25704</strain>
    </source>
</reference>
<dbReference type="Proteomes" id="UP000468650">
    <property type="component" value="Unassembled WGS sequence"/>
</dbReference>
<name>A0A6N6RFB7_9FLAO</name>
<dbReference type="EMBL" id="WBVO01000014">
    <property type="protein sequence ID" value="KAB2805439.1"/>
    <property type="molecule type" value="Genomic_DNA"/>
</dbReference>
<evidence type="ECO:0000313" key="3">
    <source>
        <dbReference type="Proteomes" id="UP000468650"/>
    </source>
</evidence>
<dbReference type="AlphaFoldDB" id="A0A6N6RFB7"/>
<dbReference type="GO" id="GO:0003677">
    <property type="term" value="F:DNA binding"/>
    <property type="evidence" value="ECO:0007669"/>
    <property type="project" value="InterPro"/>
</dbReference>
<evidence type="ECO:0000313" key="2">
    <source>
        <dbReference type="EMBL" id="KAB2805439.1"/>
    </source>
</evidence>
<dbReference type="Gene3D" id="1.10.10.10">
    <property type="entry name" value="Winged helix-like DNA-binding domain superfamily/Winged helix DNA-binding domain"/>
    <property type="match status" value="1"/>
</dbReference>
<protein>
    <recommendedName>
        <fullName evidence="1">HTH luxR-type domain-containing protein</fullName>
    </recommendedName>
</protein>
<dbReference type="InterPro" id="IPR036388">
    <property type="entry name" value="WH-like_DNA-bd_sf"/>
</dbReference>
<organism evidence="2 3">
    <name type="scientific">Phaeocystidibacter luteus</name>
    <dbReference type="NCBI Taxonomy" id="911197"/>
    <lineage>
        <taxon>Bacteria</taxon>
        <taxon>Pseudomonadati</taxon>
        <taxon>Bacteroidota</taxon>
        <taxon>Flavobacteriia</taxon>
        <taxon>Flavobacteriales</taxon>
        <taxon>Phaeocystidibacteraceae</taxon>
        <taxon>Phaeocystidibacter</taxon>
    </lineage>
</organism>
<dbReference type="PROSITE" id="PS00622">
    <property type="entry name" value="HTH_LUXR_1"/>
    <property type="match status" value="1"/>
</dbReference>
<dbReference type="SUPFAM" id="SSF46894">
    <property type="entry name" value="C-terminal effector domain of the bipartite response regulators"/>
    <property type="match status" value="1"/>
</dbReference>
<dbReference type="GO" id="GO:0006355">
    <property type="term" value="P:regulation of DNA-templated transcription"/>
    <property type="evidence" value="ECO:0007669"/>
    <property type="project" value="InterPro"/>
</dbReference>
<comment type="caution">
    <text evidence="2">The sequence shown here is derived from an EMBL/GenBank/DDBJ whole genome shotgun (WGS) entry which is preliminary data.</text>
</comment>
<keyword evidence="3" id="KW-1185">Reference proteome</keyword>
<dbReference type="InterPro" id="IPR016032">
    <property type="entry name" value="Sig_transdc_resp-reg_C-effctor"/>
</dbReference>
<feature type="domain" description="HTH luxR-type" evidence="1">
    <location>
        <begin position="89"/>
        <end position="116"/>
    </location>
</feature>
<sequence length="133" mass="15533">MQIRDFIEDHHAFIERIEDRLSAFQRTSDPYYLEEMKQLIQRKKRATSSFYVESQFSEITEENFLQKLQRAFPSLTSHELRICTLLKLGQSSKSIATNLSIKAASVDVARHRIRKKLEIPAGESLSRFLKSLD</sequence>
<gene>
    <name evidence="2" type="ORF">F8C67_13375</name>
</gene>
<dbReference type="RefSeq" id="WP_151668372.1">
    <property type="nucleotide sequence ID" value="NZ_WBVO01000014.1"/>
</dbReference>